<keyword evidence="2 5" id="KW-0689">Ribosomal protein</keyword>
<keyword evidence="1" id="KW-0862">Zinc</keyword>
<protein>
    <submittedName>
        <fullName evidence="5">Bifunctional Zinc-binding ribosomal protein/Ribosomal protein S27a/S27a-like superfamily</fullName>
    </submittedName>
</protein>
<dbReference type="SUPFAM" id="SSF57829">
    <property type="entry name" value="Zn-binding ribosomal proteins"/>
    <property type="match status" value="1"/>
</dbReference>
<evidence type="ECO:0000256" key="3">
    <source>
        <dbReference type="ARBA" id="ARBA00023274"/>
    </source>
</evidence>
<dbReference type="GO" id="GO:0005840">
    <property type="term" value="C:ribosome"/>
    <property type="evidence" value="ECO:0007669"/>
    <property type="project" value="UniProtKB-KW"/>
</dbReference>
<dbReference type="GO" id="GO:1990904">
    <property type="term" value="C:ribonucleoprotein complex"/>
    <property type="evidence" value="ECO:0007669"/>
    <property type="project" value="UniProtKB-KW"/>
</dbReference>
<dbReference type="GO" id="GO:0006412">
    <property type="term" value="P:translation"/>
    <property type="evidence" value="ECO:0007669"/>
    <property type="project" value="InterPro"/>
</dbReference>
<dbReference type="KEGG" id="bdw:94335950"/>
<dbReference type="Gene3D" id="6.20.50.150">
    <property type="match status" value="1"/>
</dbReference>
<dbReference type="SMART" id="SM01402">
    <property type="entry name" value="Ribosomal_S27"/>
    <property type="match status" value="1"/>
</dbReference>
<organism evidence="5 6">
    <name type="scientific">Babesia duncani</name>
    <dbReference type="NCBI Taxonomy" id="323732"/>
    <lineage>
        <taxon>Eukaryota</taxon>
        <taxon>Sar</taxon>
        <taxon>Alveolata</taxon>
        <taxon>Apicomplexa</taxon>
        <taxon>Aconoidasida</taxon>
        <taxon>Piroplasmida</taxon>
        <taxon>Babesiidae</taxon>
        <taxon>Babesia</taxon>
    </lineage>
</organism>
<evidence type="ECO:0000313" key="6">
    <source>
        <dbReference type="Proteomes" id="UP001214638"/>
    </source>
</evidence>
<dbReference type="Proteomes" id="UP001214638">
    <property type="component" value="Unassembled WGS sequence"/>
</dbReference>
<proteinExistence type="predicted"/>
<dbReference type="GO" id="GO:0003735">
    <property type="term" value="F:structural constituent of ribosome"/>
    <property type="evidence" value="ECO:0007669"/>
    <property type="project" value="InterPro"/>
</dbReference>
<dbReference type="InterPro" id="IPR011332">
    <property type="entry name" value="Ribosomal_zn-bd"/>
</dbReference>
<keyword evidence="3" id="KW-0687">Ribonucleoprotein</keyword>
<keyword evidence="6" id="KW-1185">Reference proteome</keyword>
<reference evidence="5" key="1">
    <citation type="journal article" date="2023" name="Nat. Microbiol.">
        <title>Babesia duncani multi-omics identifies virulence factors and drug targets.</title>
        <authorList>
            <person name="Singh P."/>
            <person name="Lonardi S."/>
            <person name="Liang Q."/>
            <person name="Vydyam P."/>
            <person name="Khabirova E."/>
            <person name="Fang T."/>
            <person name="Gihaz S."/>
            <person name="Thekkiniath J."/>
            <person name="Munshi M."/>
            <person name="Abel S."/>
            <person name="Ciampossin L."/>
            <person name="Batugedara G."/>
            <person name="Gupta M."/>
            <person name="Lu X.M."/>
            <person name="Lenz T."/>
            <person name="Chakravarty S."/>
            <person name="Cornillot E."/>
            <person name="Hu Y."/>
            <person name="Ma W."/>
            <person name="Gonzalez L.M."/>
            <person name="Sanchez S."/>
            <person name="Estrada K."/>
            <person name="Sanchez-Flores A."/>
            <person name="Montero E."/>
            <person name="Harb O.S."/>
            <person name="Le Roch K.G."/>
            <person name="Mamoun C.B."/>
        </authorList>
    </citation>
    <scope>NUCLEOTIDE SEQUENCE</scope>
    <source>
        <strain evidence="5">WA1</strain>
    </source>
</reference>
<evidence type="ECO:0000259" key="4">
    <source>
        <dbReference type="SMART" id="SM01402"/>
    </source>
</evidence>
<gene>
    <name evidence="5" type="ORF">BdWA1_001652</name>
</gene>
<evidence type="ECO:0000256" key="2">
    <source>
        <dbReference type="ARBA" id="ARBA00022980"/>
    </source>
</evidence>
<dbReference type="AlphaFoldDB" id="A0AAD9UNY8"/>
<evidence type="ECO:0000313" key="5">
    <source>
        <dbReference type="EMBL" id="KAK2196406.1"/>
    </source>
</evidence>
<dbReference type="RefSeq" id="XP_067803248.1">
    <property type="nucleotide sequence ID" value="XM_067946684.1"/>
</dbReference>
<accession>A0AAD9UNY8</accession>
<name>A0AAD9UNY8_9APIC</name>
<comment type="caution">
    <text evidence="5">The sequence shown here is derived from an EMBL/GenBank/DDBJ whole genome shotgun (WGS) entry which is preliminary data.</text>
</comment>
<dbReference type="GeneID" id="94335950"/>
<dbReference type="InterPro" id="IPR038582">
    <property type="entry name" value="Ribosomal_eS31_euk-type_sf"/>
</dbReference>
<evidence type="ECO:0000256" key="1">
    <source>
        <dbReference type="ARBA" id="ARBA00022833"/>
    </source>
</evidence>
<dbReference type="InterPro" id="IPR002906">
    <property type="entry name" value="Ribosomal_eS31"/>
</dbReference>
<dbReference type="Pfam" id="PF01599">
    <property type="entry name" value="Ribosomal_S27"/>
    <property type="match status" value="1"/>
</dbReference>
<dbReference type="EMBL" id="JALLKP010000002">
    <property type="protein sequence ID" value="KAK2196406.1"/>
    <property type="molecule type" value="Genomic_DNA"/>
</dbReference>
<sequence length="160" mass="17794">MVNGSILLNLACGKQVALDLSEYESVSDIKSALVALYGYNGDFSIFQGLYELDASDLTCELLHDGEDVVVLNVHADLCGGGKKRKKKQHTTPKKIKHKKKKVKLSVLKFYKVENDGKINRLLKDCPAESCGRGVFMALHHNRTYCGRCGLTYLLNNKSDE</sequence>
<feature type="domain" description="Small ribosomal subunit protein eS31" evidence="4">
    <location>
        <begin position="106"/>
        <end position="151"/>
    </location>
</feature>